<dbReference type="Gene3D" id="3.30.1460.50">
    <property type="match status" value="1"/>
</dbReference>
<accession>A0A2N5UBS5</accession>
<sequence length="266" mass="30698">MLSRVEFKEGCQMFLSEWQTEDRTHLSPHQYSAGWKWKPHYSSIVLVNQDLGYLYKDPIDRILFYKNDRDQPSQQELACKEMLGENFVDEHKDEATISELLQPNQFNHHHKPIKFKSSIVYSDTYKVPQLIFQAYNLDGTSLGLDELLNTDIFYPVPGLEGGEEEYPMNLIKTNNKLPQKEKAGSSESGGQKEEEKEEPEVRLPILTRIVHPIDNELYWALHSCNTQKALEDVLSTGTDNYGSEKQPSPQLIIECFFALISSLIRI</sequence>
<keyword evidence="4" id="KW-0833">Ubl conjugation pathway</keyword>
<evidence type="ECO:0000256" key="5">
    <source>
        <dbReference type="ARBA" id="ARBA00022927"/>
    </source>
</evidence>
<evidence type="ECO:0000313" key="9">
    <source>
        <dbReference type="EMBL" id="PLW05920.1"/>
    </source>
</evidence>
<evidence type="ECO:0000256" key="3">
    <source>
        <dbReference type="ARBA" id="ARBA00022679"/>
    </source>
</evidence>
<organism evidence="10 11">
    <name type="scientific">Puccinia coronata f. sp. avenae</name>
    <dbReference type="NCBI Taxonomy" id="200324"/>
    <lineage>
        <taxon>Eukaryota</taxon>
        <taxon>Fungi</taxon>
        <taxon>Dikarya</taxon>
        <taxon>Basidiomycota</taxon>
        <taxon>Pucciniomycotina</taxon>
        <taxon>Pucciniomycetes</taxon>
        <taxon>Pucciniales</taxon>
        <taxon>Pucciniaceae</taxon>
        <taxon>Puccinia</taxon>
    </lineage>
</organism>
<keyword evidence="5" id="KW-0813">Transport</keyword>
<evidence type="ECO:0000256" key="6">
    <source>
        <dbReference type="ARBA" id="ARBA00023006"/>
    </source>
</evidence>
<dbReference type="PANTHER" id="PTHR14957:SF1">
    <property type="entry name" value="UBIQUITIN-LIKE-CONJUGATING ENZYME ATG10"/>
    <property type="match status" value="1"/>
</dbReference>
<dbReference type="PANTHER" id="PTHR14957">
    <property type="entry name" value="UBIQUITIN-LIKE-CONJUGATING ENZYME ATG10"/>
    <property type="match status" value="1"/>
</dbReference>
<gene>
    <name evidence="10" type="ORF">PCASD_11222</name>
    <name evidence="9" type="ORF">PCASD_23916</name>
</gene>
<dbReference type="AlphaFoldDB" id="A0A2N5UBS5"/>
<reference evidence="10 11" key="1">
    <citation type="submission" date="2017-11" db="EMBL/GenBank/DDBJ databases">
        <title>De novo assembly and phasing of dikaryotic genomes from two isolates of Puccinia coronata f. sp. avenae, the causal agent of oat crown rust.</title>
        <authorList>
            <person name="Miller M.E."/>
            <person name="Zhang Y."/>
            <person name="Omidvar V."/>
            <person name="Sperschneider J."/>
            <person name="Schwessinger B."/>
            <person name="Raley C."/>
            <person name="Palmer J.M."/>
            <person name="Garnica D."/>
            <person name="Upadhyaya N."/>
            <person name="Rathjen J."/>
            <person name="Taylor J.M."/>
            <person name="Park R.F."/>
            <person name="Dodds P.N."/>
            <person name="Hirsch C.D."/>
            <person name="Kianian S.F."/>
            <person name="Figueroa M."/>
        </authorList>
    </citation>
    <scope>NUCLEOTIDE SEQUENCE [LARGE SCALE GENOMIC DNA]</scope>
    <source>
        <strain evidence="10">12SD80</strain>
    </source>
</reference>
<evidence type="ECO:0000313" key="11">
    <source>
        <dbReference type="Proteomes" id="UP000235392"/>
    </source>
</evidence>
<feature type="compositionally biased region" description="Basic and acidic residues" evidence="8">
    <location>
        <begin position="178"/>
        <end position="194"/>
    </location>
</feature>
<dbReference type="EMBL" id="PGCI01000183">
    <property type="protein sequence ID" value="PLW35168.1"/>
    <property type="molecule type" value="Genomic_DNA"/>
</dbReference>
<evidence type="ECO:0000313" key="10">
    <source>
        <dbReference type="EMBL" id="PLW35168.1"/>
    </source>
</evidence>
<dbReference type="Pfam" id="PF03987">
    <property type="entry name" value="Autophagy_act_C"/>
    <property type="match status" value="1"/>
</dbReference>
<dbReference type="GO" id="GO:0061651">
    <property type="term" value="F:Atg12 conjugating enzyme activity"/>
    <property type="evidence" value="ECO:0007669"/>
    <property type="project" value="TreeGrafter"/>
</dbReference>
<feature type="region of interest" description="Disordered" evidence="8">
    <location>
        <begin position="174"/>
        <end position="200"/>
    </location>
</feature>
<dbReference type="EMBL" id="PGCI01001277">
    <property type="protein sequence ID" value="PLW05920.1"/>
    <property type="molecule type" value="Genomic_DNA"/>
</dbReference>
<evidence type="ECO:0000256" key="1">
    <source>
        <dbReference type="ARBA" id="ARBA00005696"/>
    </source>
</evidence>
<evidence type="ECO:0000256" key="2">
    <source>
        <dbReference type="ARBA" id="ARBA00021099"/>
    </source>
</evidence>
<evidence type="ECO:0000256" key="4">
    <source>
        <dbReference type="ARBA" id="ARBA00022786"/>
    </source>
</evidence>
<evidence type="ECO:0000256" key="8">
    <source>
        <dbReference type="SAM" id="MobiDB-lite"/>
    </source>
</evidence>
<dbReference type="GO" id="GO:0000045">
    <property type="term" value="P:autophagosome assembly"/>
    <property type="evidence" value="ECO:0007669"/>
    <property type="project" value="TreeGrafter"/>
</dbReference>
<dbReference type="InterPro" id="IPR007135">
    <property type="entry name" value="Atg3/Atg10"/>
</dbReference>
<dbReference type="GO" id="GO:0000422">
    <property type="term" value="P:autophagy of mitochondrion"/>
    <property type="evidence" value="ECO:0007669"/>
    <property type="project" value="TreeGrafter"/>
</dbReference>
<evidence type="ECO:0000256" key="7">
    <source>
        <dbReference type="ARBA" id="ARBA00029833"/>
    </source>
</evidence>
<dbReference type="GO" id="GO:0032446">
    <property type="term" value="P:protein modification by small protein conjugation"/>
    <property type="evidence" value="ECO:0007669"/>
    <property type="project" value="TreeGrafter"/>
</dbReference>
<dbReference type="GO" id="GO:0015031">
    <property type="term" value="P:protein transport"/>
    <property type="evidence" value="ECO:0007669"/>
    <property type="project" value="UniProtKB-KW"/>
</dbReference>
<comment type="similarity">
    <text evidence="1">Belongs to the ATG10 family.</text>
</comment>
<proteinExistence type="inferred from homology"/>
<keyword evidence="6" id="KW-0072">Autophagy</keyword>
<dbReference type="GO" id="GO:0005829">
    <property type="term" value="C:cytosol"/>
    <property type="evidence" value="ECO:0007669"/>
    <property type="project" value="TreeGrafter"/>
</dbReference>
<name>A0A2N5UBS5_9BASI</name>
<keyword evidence="3" id="KW-0808">Transferase</keyword>
<comment type="caution">
    <text evidence="10">The sequence shown here is derived from an EMBL/GenBank/DDBJ whole genome shotgun (WGS) entry which is preliminary data.</text>
</comment>
<keyword evidence="5" id="KW-0653">Protein transport</keyword>
<dbReference type="Proteomes" id="UP000235392">
    <property type="component" value="Unassembled WGS sequence"/>
</dbReference>
<protein>
    <recommendedName>
        <fullName evidence="2">Ubiquitin-like-conjugating enzyme ATG10</fullName>
    </recommendedName>
    <alternativeName>
        <fullName evidence="7">Autophagy-related protein 10</fullName>
    </alternativeName>
</protein>